<evidence type="ECO:0000313" key="2">
    <source>
        <dbReference type="Proteomes" id="UP000058857"/>
    </source>
</evidence>
<protein>
    <submittedName>
        <fullName evidence="1">Uncharacterized protein</fullName>
    </submittedName>
</protein>
<evidence type="ECO:0000313" key="1">
    <source>
        <dbReference type="EMBL" id="ALO25042.1"/>
    </source>
</evidence>
<gene>
    <name evidence="1" type="ORF">LBBP_00710</name>
</gene>
<dbReference type="EMBL" id="CP012029">
    <property type="protein sequence ID" value="ALO25042.1"/>
    <property type="molecule type" value="Genomic_DNA"/>
</dbReference>
<sequence>MWIALSIAKETKASRFYRGAHMTYNNTVFLTINFSTNSH</sequence>
<dbReference type="AlphaFoldDB" id="A0A0S2IN57"/>
<accession>A0A0S2IN57</accession>
<organism evidence="1">
    <name type="scientific">Leptospira borgpetersenii serovar Ballum</name>
    <dbReference type="NCBI Taxonomy" id="280505"/>
    <lineage>
        <taxon>Bacteria</taxon>
        <taxon>Pseudomonadati</taxon>
        <taxon>Spirochaetota</taxon>
        <taxon>Spirochaetia</taxon>
        <taxon>Leptospirales</taxon>
        <taxon>Leptospiraceae</taxon>
        <taxon>Leptospira</taxon>
    </lineage>
</organism>
<proteinExistence type="predicted"/>
<reference evidence="1 2" key="1">
    <citation type="journal article" date="2015" name="PLoS Negl. Trop. Dis.">
        <title>Distribution of Plasmids in Distinct Leptospira Pathogenic Species.</title>
        <authorList>
            <person name="Wang Y."/>
            <person name="Zhuang X."/>
            <person name="Zhong Y."/>
            <person name="Zhang C."/>
            <person name="Zhang Y."/>
            <person name="Zeng L."/>
            <person name="Zhu Y."/>
            <person name="He P."/>
            <person name="Dong K."/>
            <person name="Pal U."/>
            <person name="Guo X."/>
            <person name="Qin J."/>
        </authorList>
    </citation>
    <scope>NUCLEOTIDE SEQUENCE [LARGE SCALE GENOMIC DNA]</scope>
    <source>
        <strain evidence="1 2">56604</strain>
    </source>
</reference>
<dbReference type="PATRIC" id="fig|280505.15.peg.688"/>
<name>A0A0S2IN57_LEPBO</name>
<dbReference type="Proteomes" id="UP000058857">
    <property type="component" value="Chromosome 1"/>
</dbReference>